<comment type="caution">
    <text evidence="1">The sequence shown here is derived from an EMBL/GenBank/DDBJ whole genome shotgun (WGS) entry which is preliminary data.</text>
</comment>
<keyword evidence="2" id="KW-1185">Reference proteome</keyword>
<protein>
    <submittedName>
        <fullName evidence="1">Uncharacterized protein</fullName>
    </submittedName>
</protein>
<accession>A0ABS5F1D9</accession>
<name>A0ABS5F1D9_9PROT</name>
<evidence type="ECO:0000313" key="1">
    <source>
        <dbReference type="EMBL" id="MBR0666381.1"/>
    </source>
</evidence>
<gene>
    <name evidence="1" type="ORF">GXW71_18620</name>
</gene>
<dbReference type="EMBL" id="JAAGBB010000022">
    <property type="protein sequence ID" value="MBR0666381.1"/>
    <property type="molecule type" value="Genomic_DNA"/>
</dbReference>
<reference evidence="2" key="1">
    <citation type="journal article" date="2021" name="Syst. Appl. Microbiol.">
        <title>Roseomonas hellenica sp. nov., isolated from roots of wild-growing Alkanna tinctoria.</title>
        <authorList>
            <person name="Rat A."/>
            <person name="Naranjo H.D."/>
            <person name="Lebbe L."/>
            <person name="Cnockaert M."/>
            <person name="Krigas N."/>
            <person name="Grigoriadou K."/>
            <person name="Maloupa E."/>
            <person name="Willems A."/>
        </authorList>
    </citation>
    <scope>NUCLEOTIDE SEQUENCE [LARGE SCALE GENOMIC DNA]</scope>
    <source>
        <strain evidence="2">LMG 31523</strain>
    </source>
</reference>
<evidence type="ECO:0000313" key="2">
    <source>
        <dbReference type="Proteomes" id="UP001196870"/>
    </source>
</evidence>
<dbReference type="Proteomes" id="UP001196870">
    <property type="component" value="Unassembled WGS sequence"/>
</dbReference>
<sequence>MKDVIQLVEEHLLSFDGTQKTETGFHQAMADEAIVTELIFRTEAGSSAPVTVATIESRFTPDLTPDFSAERIARLNRRSVHGAFFLMDGQLGCRLAFPLREQEQDAGWIAEYLVTAFRLQGLLGFVTARAEVSKAEFLAARDDLDPPRQWATPLADTAFEGVARRLEEEGQVARAHPGWLYIPVALDGLGMLQGGDDAVINITTGIEHPLAGTGYLATLTLPPLPLWQPGDAWCAVLNELDREIPDFPPGLGAWALRGGGGGAEIVYGLFIPAEEGSATMLDRIARWMIWRAEWIRDTHWEPGTGLMPLNEAE</sequence>
<dbReference type="RefSeq" id="WP_211854052.1">
    <property type="nucleotide sequence ID" value="NZ_JAAGBB010000022.1"/>
</dbReference>
<proteinExistence type="predicted"/>
<organism evidence="1 2">
    <name type="scientific">Plastoroseomonas hellenica</name>
    <dbReference type="NCBI Taxonomy" id="2687306"/>
    <lineage>
        <taxon>Bacteria</taxon>
        <taxon>Pseudomonadati</taxon>
        <taxon>Pseudomonadota</taxon>
        <taxon>Alphaproteobacteria</taxon>
        <taxon>Acetobacterales</taxon>
        <taxon>Acetobacteraceae</taxon>
        <taxon>Plastoroseomonas</taxon>
    </lineage>
</organism>